<dbReference type="InterPro" id="IPR025495">
    <property type="entry name" value="DUF4386"/>
</dbReference>
<reference evidence="2" key="1">
    <citation type="journal article" date="2014" name="Front. Microbiol.">
        <title>High frequency of phylogenetically diverse reductive dehalogenase-homologous genes in deep subseafloor sedimentary metagenomes.</title>
        <authorList>
            <person name="Kawai M."/>
            <person name="Futagami T."/>
            <person name="Toyoda A."/>
            <person name="Takaki Y."/>
            <person name="Nishi S."/>
            <person name="Hori S."/>
            <person name="Arai W."/>
            <person name="Tsubouchi T."/>
            <person name="Morono Y."/>
            <person name="Uchiyama I."/>
            <person name="Ito T."/>
            <person name="Fujiyama A."/>
            <person name="Inagaki F."/>
            <person name="Takami H."/>
        </authorList>
    </citation>
    <scope>NUCLEOTIDE SEQUENCE</scope>
    <source>
        <strain evidence="2">Expedition CK06-06</strain>
    </source>
</reference>
<evidence type="ECO:0008006" key="3">
    <source>
        <dbReference type="Google" id="ProtNLM"/>
    </source>
</evidence>
<feature type="transmembrane region" description="Helical" evidence="1">
    <location>
        <begin position="196"/>
        <end position="213"/>
    </location>
</feature>
<feature type="transmembrane region" description="Helical" evidence="1">
    <location>
        <begin position="52"/>
        <end position="77"/>
    </location>
</feature>
<evidence type="ECO:0000313" key="2">
    <source>
        <dbReference type="EMBL" id="GAI97214.1"/>
    </source>
</evidence>
<feature type="transmembrane region" description="Helical" evidence="1">
    <location>
        <begin position="12"/>
        <end position="32"/>
    </location>
</feature>
<comment type="caution">
    <text evidence="2">The sequence shown here is derived from an EMBL/GenBank/DDBJ whole genome shotgun (WGS) entry which is preliminary data.</text>
</comment>
<keyword evidence="1" id="KW-1133">Transmembrane helix</keyword>
<proteinExistence type="predicted"/>
<name>X1UXX3_9ZZZZ</name>
<dbReference type="EMBL" id="BARW01023573">
    <property type="protein sequence ID" value="GAI97214.1"/>
    <property type="molecule type" value="Genomic_DNA"/>
</dbReference>
<evidence type="ECO:0000256" key="1">
    <source>
        <dbReference type="SAM" id="Phobius"/>
    </source>
</evidence>
<protein>
    <recommendedName>
        <fullName evidence="3">DUF4386 domain-containing protein</fullName>
    </recommendedName>
</protein>
<dbReference type="AlphaFoldDB" id="X1UXX3"/>
<keyword evidence="1" id="KW-0472">Membrane</keyword>
<organism evidence="2">
    <name type="scientific">marine sediment metagenome</name>
    <dbReference type="NCBI Taxonomy" id="412755"/>
    <lineage>
        <taxon>unclassified sequences</taxon>
        <taxon>metagenomes</taxon>
        <taxon>ecological metagenomes</taxon>
    </lineage>
</organism>
<accession>X1UXX3</accession>
<dbReference type="Pfam" id="PF14329">
    <property type="entry name" value="DUF4386"/>
    <property type="match status" value="1"/>
</dbReference>
<sequence>MTIEITMRVCGFLFLFILVLWLAMAAFGYRIGMGDYDSDAELQNINKNPKKWQISIVLALMSHVSVIALAILLFIVFSPYNLILGIAWTTFRLGEGLILIYNETNYWGLLNIARQYSVTSGAEKNSLSDLASTILKTKDSRFKFTQFLWALGTLALSIVLVTSGVVPPFIGWIGIVAGITGGFYNGLFFVKHNFKVLLTISGLLGISFEVILGG</sequence>
<feature type="non-terminal residue" evidence="2">
    <location>
        <position position="214"/>
    </location>
</feature>
<feature type="transmembrane region" description="Helical" evidence="1">
    <location>
        <begin position="169"/>
        <end position="189"/>
    </location>
</feature>
<gene>
    <name evidence="2" type="ORF">S12H4_39058</name>
</gene>
<keyword evidence="1" id="KW-0812">Transmembrane</keyword>
<feature type="transmembrane region" description="Helical" evidence="1">
    <location>
        <begin position="144"/>
        <end position="163"/>
    </location>
</feature>